<evidence type="ECO:0000313" key="2">
    <source>
        <dbReference type="EMBL" id="PZR03336.1"/>
    </source>
</evidence>
<dbReference type="AlphaFoldDB" id="A0A2W5SV00"/>
<evidence type="ECO:0000256" key="1">
    <source>
        <dbReference type="SAM" id="MobiDB-lite"/>
    </source>
</evidence>
<gene>
    <name evidence="2" type="ORF">DI525_10365</name>
</gene>
<accession>A0A2W5SV00</accession>
<sequence>MLIASVGTAMAEPRDGGDWDHRNSGGRVWSNYWHPSVNHGSSVQGHEYVDSGCQPRGVWARAQTHSKWNPFGKDGSYYRFC</sequence>
<dbReference type="Gene3D" id="2.60.40.2850">
    <property type="match status" value="1"/>
</dbReference>
<dbReference type="Proteomes" id="UP000249432">
    <property type="component" value="Unassembled WGS sequence"/>
</dbReference>
<evidence type="ECO:0000313" key="3">
    <source>
        <dbReference type="Proteomes" id="UP000249432"/>
    </source>
</evidence>
<protein>
    <submittedName>
        <fullName evidence="2">Lactococcin 972 family bacteriocin</fullName>
    </submittedName>
</protein>
<comment type="caution">
    <text evidence="2">The sequence shown here is derived from an EMBL/GenBank/DDBJ whole genome shotgun (WGS) entry which is preliminary data.</text>
</comment>
<dbReference type="Pfam" id="PF09683">
    <property type="entry name" value="Lactococcin_972"/>
    <property type="match status" value="1"/>
</dbReference>
<dbReference type="EMBL" id="QFRA01000044">
    <property type="protein sequence ID" value="PZR03336.1"/>
    <property type="molecule type" value="Genomic_DNA"/>
</dbReference>
<name>A0A2W5SV00_9CORY</name>
<feature type="compositionally biased region" description="Basic and acidic residues" evidence="1">
    <location>
        <begin position="12"/>
        <end position="21"/>
    </location>
</feature>
<proteinExistence type="predicted"/>
<organism evidence="2 3">
    <name type="scientific">Corynebacterium kroppenstedtii</name>
    <dbReference type="NCBI Taxonomy" id="161879"/>
    <lineage>
        <taxon>Bacteria</taxon>
        <taxon>Bacillati</taxon>
        <taxon>Actinomycetota</taxon>
        <taxon>Actinomycetes</taxon>
        <taxon>Mycobacteriales</taxon>
        <taxon>Corynebacteriaceae</taxon>
        <taxon>Corynebacterium</taxon>
    </lineage>
</organism>
<reference evidence="2 3" key="1">
    <citation type="submission" date="2017-08" db="EMBL/GenBank/DDBJ databases">
        <title>Infants hospitalized years apart are colonized by the same room-sourced microbial strains.</title>
        <authorList>
            <person name="Brooks B."/>
            <person name="Olm M.R."/>
            <person name="Firek B.A."/>
            <person name="Baker R."/>
            <person name="Thomas B.C."/>
            <person name="Morowitz M.J."/>
            <person name="Banfield J.F."/>
        </authorList>
    </citation>
    <scope>NUCLEOTIDE SEQUENCE [LARGE SCALE GENOMIC DNA]</scope>
    <source>
        <strain evidence="2">S2_003_000_R1_3</strain>
    </source>
</reference>
<dbReference type="InterPro" id="IPR006540">
    <property type="entry name" value="Lactococcin_972"/>
</dbReference>
<feature type="region of interest" description="Disordered" evidence="1">
    <location>
        <begin position="1"/>
        <end position="21"/>
    </location>
</feature>